<gene>
    <name evidence="5" type="ORF">H206_01952</name>
</gene>
<dbReference type="AlphaFoldDB" id="A0A444J2B3"/>
<evidence type="ECO:0000256" key="1">
    <source>
        <dbReference type="ARBA" id="ARBA00022741"/>
    </source>
</evidence>
<accession>A0A444J2B3</accession>
<comment type="caution">
    <text evidence="5">The sequence shown here is derived from an EMBL/GenBank/DDBJ whole genome shotgun (WGS) entry which is preliminary data.</text>
</comment>
<comment type="catalytic activity">
    <reaction evidence="3">
        <text>a long-chain fatty acid + ATP + CoA = a long-chain fatty acyl-CoA + AMP + diphosphate</text>
        <dbReference type="Rhea" id="RHEA:15421"/>
        <dbReference type="ChEBI" id="CHEBI:30616"/>
        <dbReference type="ChEBI" id="CHEBI:33019"/>
        <dbReference type="ChEBI" id="CHEBI:57287"/>
        <dbReference type="ChEBI" id="CHEBI:57560"/>
        <dbReference type="ChEBI" id="CHEBI:83139"/>
        <dbReference type="ChEBI" id="CHEBI:456215"/>
        <dbReference type="EC" id="6.2.1.3"/>
    </reaction>
    <physiologicalReaction direction="left-to-right" evidence="3">
        <dbReference type="Rhea" id="RHEA:15422"/>
    </physiologicalReaction>
</comment>
<feature type="domain" description="AMP-dependent synthetase/ligase" evidence="4">
    <location>
        <begin position="34"/>
        <end position="435"/>
    </location>
</feature>
<dbReference type="GO" id="GO:0005524">
    <property type="term" value="F:ATP binding"/>
    <property type="evidence" value="ECO:0007669"/>
    <property type="project" value="UniProtKB-KW"/>
</dbReference>
<evidence type="ECO:0000313" key="6">
    <source>
        <dbReference type="Proteomes" id="UP000287853"/>
    </source>
</evidence>
<dbReference type="PROSITE" id="PS00455">
    <property type="entry name" value="AMP_BINDING"/>
    <property type="match status" value="1"/>
</dbReference>
<dbReference type="PANTHER" id="PTHR43272:SF33">
    <property type="entry name" value="AMP-BINDING DOMAIN-CONTAINING PROTEIN-RELATED"/>
    <property type="match status" value="1"/>
</dbReference>
<protein>
    <submittedName>
        <fullName evidence="5">Long-chain acyl-CoA synthetase</fullName>
        <ecNumber evidence="5">6.2.1.3</ecNumber>
    </submittedName>
</protein>
<dbReference type="EC" id="6.2.1.3" evidence="5"/>
<keyword evidence="5" id="KW-0436">Ligase</keyword>
<sequence>MAEKYNESGTDIIFPVKGYYEKGRAIHLNALIDTSCSMYKDLPAVGTALESSISYQELHDRILLLAAMLRQVGVEKGDRIAVLAESSPAWGTVYFSIVRLGAICVPILPDLPEEDIQHILTEMACDTVFTTRSQITKINTQQLKINRIITLDDYQVDDHQDSVSPVAITTFTDFLHQARNIYTKELRAGELQFPELMPDQTASIMYTSGTSGFSKAVILSHKNFCANAYAAHETLTLAPGAVFLSLLPISHAYEFTAGFLMPLIQGASVLYVSKPPTPSVLKKVCEKERPHVLLAVPLIMEKIYKKQVKAAIEGSKVLSFLCRLSLGRKVAFRRIGAKLQCFFGGRLKVLAMGGAALNPEVEQFLRDARFPFLVGYGLSEAAPLISGGPYEDRSILSGSAGKPMLGVEVRITDPNPATGVGEILARGPNIMQGYWNNTEETQKTITDDGWLRTGDLGCMDEQGNLCIRGRSKSVIVLSSGENVYPEAIEHRLNSYVVVLDSIVVDNGSVLEAWLHLDDDLLSKRGQDNESRDQQQARIAKELEHIRKSVNSRLATSSRLSAVFARTEPFVKTATHKIKRYLYTAENLRKGSYEQV</sequence>
<dbReference type="GO" id="GO:0004467">
    <property type="term" value="F:long-chain fatty acid-CoA ligase activity"/>
    <property type="evidence" value="ECO:0007669"/>
    <property type="project" value="UniProtKB-EC"/>
</dbReference>
<organism evidence="5 6">
    <name type="scientific">Candidatus Electrothrix aarhusensis</name>
    <dbReference type="NCBI Taxonomy" id="1859131"/>
    <lineage>
        <taxon>Bacteria</taxon>
        <taxon>Pseudomonadati</taxon>
        <taxon>Thermodesulfobacteriota</taxon>
        <taxon>Desulfobulbia</taxon>
        <taxon>Desulfobulbales</taxon>
        <taxon>Desulfobulbaceae</taxon>
        <taxon>Candidatus Electrothrix</taxon>
    </lineage>
</organism>
<dbReference type="Gene3D" id="3.40.50.12780">
    <property type="entry name" value="N-terminal domain of ligase-like"/>
    <property type="match status" value="1"/>
</dbReference>
<evidence type="ECO:0000256" key="2">
    <source>
        <dbReference type="ARBA" id="ARBA00022840"/>
    </source>
</evidence>
<dbReference type="Pfam" id="PF00501">
    <property type="entry name" value="AMP-binding"/>
    <property type="match status" value="1"/>
</dbReference>
<dbReference type="InterPro" id="IPR020845">
    <property type="entry name" value="AMP-binding_CS"/>
</dbReference>
<dbReference type="Proteomes" id="UP000287853">
    <property type="component" value="Unassembled WGS sequence"/>
</dbReference>
<name>A0A444J2B3_9BACT</name>
<evidence type="ECO:0000313" key="5">
    <source>
        <dbReference type="EMBL" id="RWX47284.1"/>
    </source>
</evidence>
<keyword evidence="1" id="KW-0547">Nucleotide-binding</keyword>
<dbReference type="Gene3D" id="3.30.300.30">
    <property type="match status" value="1"/>
</dbReference>
<dbReference type="InterPro" id="IPR045851">
    <property type="entry name" value="AMP-bd_C_sf"/>
</dbReference>
<dbReference type="SUPFAM" id="SSF56801">
    <property type="entry name" value="Acetyl-CoA synthetase-like"/>
    <property type="match status" value="1"/>
</dbReference>
<dbReference type="EMBL" id="MTKO01000038">
    <property type="protein sequence ID" value="RWX47284.1"/>
    <property type="molecule type" value="Genomic_DNA"/>
</dbReference>
<evidence type="ECO:0000259" key="4">
    <source>
        <dbReference type="Pfam" id="PF00501"/>
    </source>
</evidence>
<dbReference type="GO" id="GO:0016020">
    <property type="term" value="C:membrane"/>
    <property type="evidence" value="ECO:0007669"/>
    <property type="project" value="TreeGrafter"/>
</dbReference>
<dbReference type="InterPro" id="IPR042099">
    <property type="entry name" value="ANL_N_sf"/>
</dbReference>
<evidence type="ECO:0000256" key="3">
    <source>
        <dbReference type="ARBA" id="ARBA00024484"/>
    </source>
</evidence>
<dbReference type="PANTHER" id="PTHR43272">
    <property type="entry name" value="LONG-CHAIN-FATTY-ACID--COA LIGASE"/>
    <property type="match status" value="1"/>
</dbReference>
<proteinExistence type="predicted"/>
<keyword evidence="2" id="KW-0067">ATP-binding</keyword>
<keyword evidence="6" id="KW-1185">Reference proteome</keyword>
<reference evidence="5 6" key="1">
    <citation type="submission" date="2017-01" db="EMBL/GenBank/DDBJ databases">
        <title>The cable genome- insights into the physiology and evolution of filamentous bacteria capable of sulfide oxidation via long distance electron transfer.</title>
        <authorList>
            <person name="Schreiber L."/>
            <person name="Bjerg J.T."/>
            <person name="Boggild A."/>
            <person name="Van De Vossenberg J."/>
            <person name="Meysman F."/>
            <person name="Nielsen L.P."/>
            <person name="Schramm A."/>
            <person name="Kjeldsen K.U."/>
        </authorList>
    </citation>
    <scope>NUCLEOTIDE SEQUENCE [LARGE SCALE GENOMIC DNA]</scope>
    <source>
        <strain evidence="5">MCF</strain>
    </source>
</reference>
<dbReference type="InterPro" id="IPR000873">
    <property type="entry name" value="AMP-dep_synth/lig_dom"/>
</dbReference>